<protein>
    <submittedName>
        <fullName evidence="1">Putative secreted protein</fullName>
    </submittedName>
</protein>
<sequence length="81" mass="8757">MTRTAPCQWCGTMTAACTVVPSAAGSWSAALRRRPSHSSTTTCRTSLNSSVWHRTTLSSRASTSSSSTVSQTFATWNWQNL</sequence>
<accession>A0A6B0U7D9</accession>
<organism evidence="1">
    <name type="scientific">Ixodes ricinus</name>
    <name type="common">Common tick</name>
    <name type="synonym">Acarus ricinus</name>
    <dbReference type="NCBI Taxonomy" id="34613"/>
    <lineage>
        <taxon>Eukaryota</taxon>
        <taxon>Metazoa</taxon>
        <taxon>Ecdysozoa</taxon>
        <taxon>Arthropoda</taxon>
        <taxon>Chelicerata</taxon>
        <taxon>Arachnida</taxon>
        <taxon>Acari</taxon>
        <taxon>Parasitiformes</taxon>
        <taxon>Ixodida</taxon>
        <taxon>Ixodoidea</taxon>
        <taxon>Ixodidae</taxon>
        <taxon>Ixodinae</taxon>
        <taxon>Ixodes</taxon>
    </lineage>
</organism>
<name>A0A6B0U7D9_IXORI</name>
<reference evidence="1" key="1">
    <citation type="submission" date="2019-12" db="EMBL/GenBank/DDBJ databases">
        <title>An insight into the sialome of adult female Ixodes ricinus ticks feeding for 6 days.</title>
        <authorList>
            <person name="Perner J."/>
            <person name="Ribeiro J.M.C."/>
        </authorList>
    </citation>
    <scope>NUCLEOTIDE SEQUENCE</scope>
    <source>
        <strain evidence="1">Semi-engorged</strain>
        <tissue evidence="1">Salivary glands</tissue>
    </source>
</reference>
<dbReference type="AlphaFoldDB" id="A0A6B0U7D9"/>
<evidence type="ECO:0000313" key="1">
    <source>
        <dbReference type="EMBL" id="MXU84455.1"/>
    </source>
</evidence>
<proteinExistence type="predicted"/>
<dbReference type="EMBL" id="GIFC01002372">
    <property type="protein sequence ID" value="MXU84455.1"/>
    <property type="molecule type" value="Transcribed_RNA"/>
</dbReference>
<dbReference type="PROSITE" id="PS51257">
    <property type="entry name" value="PROKAR_LIPOPROTEIN"/>
    <property type="match status" value="1"/>
</dbReference>